<evidence type="ECO:0000313" key="2">
    <source>
        <dbReference type="EMBL" id="KAK8526504.1"/>
    </source>
</evidence>
<evidence type="ECO:0000313" key="3">
    <source>
        <dbReference type="Proteomes" id="UP001472677"/>
    </source>
</evidence>
<evidence type="ECO:0000256" key="1">
    <source>
        <dbReference type="SAM" id="MobiDB-lite"/>
    </source>
</evidence>
<protein>
    <submittedName>
        <fullName evidence="2">Uncharacterized protein</fullName>
    </submittedName>
</protein>
<dbReference type="EMBL" id="JBBPBM010000039">
    <property type="protein sequence ID" value="KAK8526504.1"/>
    <property type="molecule type" value="Genomic_DNA"/>
</dbReference>
<feature type="region of interest" description="Disordered" evidence="1">
    <location>
        <begin position="72"/>
        <end position="93"/>
    </location>
</feature>
<sequence>MGGLDTKAALEAICAPGFWLLSPDTAKAGFLGRLEVSTKPTRITPLETNGDLRGPRVRMRWNKPVAGYVDTGHGYAHGIDPGQIRKGGEGDTE</sequence>
<comment type="caution">
    <text evidence="2">The sequence shown here is derived from an EMBL/GenBank/DDBJ whole genome shotgun (WGS) entry which is preliminary data.</text>
</comment>
<organism evidence="2 3">
    <name type="scientific">Hibiscus sabdariffa</name>
    <name type="common">roselle</name>
    <dbReference type="NCBI Taxonomy" id="183260"/>
    <lineage>
        <taxon>Eukaryota</taxon>
        <taxon>Viridiplantae</taxon>
        <taxon>Streptophyta</taxon>
        <taxon>Embryophyta</taxon>
        <taxon>Tracheophyta</taxon>
        <taxon>Spermatophyta</taxon>
        <taxon>Magnoliopsida</taxon>
        <taxon>eudicotyledons</taxon>
        <taxon>Gunneridae</taxon>
        <taxon>Pentapetalae</taxon>
        <taxon>rosids</taxon>
        <taxon>malvids</taxon>
        <taxon>Malvales</taxon>
        <taxon>Malvaceae</taxon>
        <taxon>Malvoideae</taxon>
        <taxon>Hibiscus</taxon>
    </lineage>
</organism>
<dbReference type="Proteomes" id="UP001472677">
    <property type="component" value="Unassembled WGS sequence"/>
</dbReference>
<keyword evidence="3" id="KW-1185">Reference proteome</keyword>
<accession>A0ABR2D016</accession>
<name>A0ABR2D016_9ROSI</name>
<proteinExistence type="predicted"/>
<gene>
    <name evidence="2" type="ORF">V6N12_020974</name>
</gene>
<reference evidence="2 3" key="1">
    <citation type="journal article" date="2024" name="G3 (Bethesda)">
        <title>Genome assembly of Hibiscus sabdariffa L. provides insights into metabolisms of medicinal natural products.</title>
        <authorList>
            <person name="Kim T."/>
        </authorList>
    </citation>
    <scope>NUCLEOTIDE SEQUENCE [LARGE SCALE GENOMIC DNA]</scope>
    <source>
        <strain evidence="2">TK-2024</strain>
        <tissue evidence="2">Old leaves</tissue>
    </source>
</reference>